<accession>A0AAU9XP90</accession>
<dbReference type="InterPro" id="IPR000269">
    <property type="entry name" value="Cu_amine_oxidase"/>
</dbReference>
<comment type="cofactor">
    <cofactor evidence="1">
        <name>Cu cation</name>
        <dbReference type="ChEBI" id="CHEBI:23378"/>
    </cofactor>
    <text evidence="1">Contains 1 topaquinone per subunit.</text>
</comment>
<dbReference type="GO" id="GO:0009308">
    <property type="term" value="P:amine metabolic process"/>
    <property type="evidence" value="ECO:0007669"/>
    <property type="project" value="UniProtKB-UniRule"/>
</dbReference>
<protein>
    <recommendedName>
        <fullName evidence="1">Amine oxidase</fullName>
        <ecNumber evidence="1">1.4.3.-</ecNumber>
    </recommendedName>
</protein>
<dbReference type="GO" id="GO:0008131">
    <property type="term" value="F:primary methylamine oxidase activity"/>
    <property type="evidence" value="ECO:0007669"/>
    <property type="project" value="InterPro"/>
</dbReference>
<dbReference type="GO" id="GO:0005507">
    <property type="term" value="F:copper ion binding"/>
    <property type="evidence" value="ECO:0007669"/>
    <property type="project" value="InterPro"/>
</dbReference>
<reference evidence="4 5" key="1">
    <citation type="submission" date="2022-05" db="EMBL/GenBank/DDBJ databases">
        <authorList>
            <consortium name="Genoscope - CEA"/>
            <person name="William W."/>
        </authorList>
    </citation>
    <scope>NUCLEOTIDE SEQUENCE [LARGE SCALE GENOMIC DNA]</scope>
</reference>
<dbReference type="PANTHER" id="PTHR10638">
    <property type="entry name" value="COPPER AMINE OXIDASE"/>
    <property type="match status" value="1"/>
</dbReference>
<evidence type="ECO:0000256" key="1">
    <source>
        <dbReference type="RuleBase" id="RU000672"/>
    </source>
</evidence>
<feature type="domain" description="Copper amine oxidase N3-terminal" evidence="3">
    <location>
        <begin position="114"/>
        <end position="206"/>
    </location>
</feature>
<comment type="PTM">
    <text evidence="1">Topaquinone (TPQ) is generated by copper-dependent autoxidation of a specific tyrosyl residue.</text>
</comment>
<dbReference type="EC" id="1.4.3.-" evidence="1"/>
<dbReference type="Proteomes" id="UP001159428">
    <property type="component" value="Unassembled WGS sequence"/>
</dbReference>
<evidence type="ECO:0000259" key="3">
    <source>
        <dbReference type="Pfam" id="PF02728"/>
    </source>
</evidence>
<dbReference type="GO" id="GO:0005886">
    <property type="term" value="C:plasma membrane"/>
    <property type="evidence" value="ECO:0007669"/>
    <property type="project" value="TreeGrafter"/>
</dbReference>
<dbReference type="PANTHER" id="PTHR10638:SF20">
    <property type="entry name" value="AMINE OXIDASE"/>
    <property type="match status" value="1"/>
</dbReference>
<sequence length="277" mass="32074">YDDLSEKEIISERDFILSQKSLNITPFKDANINDNHIYLVELQQPNKDEAIKFLDNNGLKPERVARVVVFFGGKLSPEVREYLVSPAAKSSLYKETTGPGHKYPIPYEAHPEDSKELDATESFILKMSEQLRDLFYESFDGYTYDNCTDRCLTWDYSSLGEFGLRKKWFFFKRDLPGNYLHPVGLSLYVDTRGSDVSRWKVEKVVYLNSSFDSVEELMVAYRNDSVNKVFIPAPSYSPEKLLFSSYLRRGARIPQSLCAPFNWLSQMERNIRSADVM</sequence>
<evidence type="ECO:0000259" key="2">
    <source>
        <dbReference type="Pfam" id="PF02727"/>
    </source>
</evidence>
<dbReference type="SUPFAM" id="SSF54416">
    <property type="entry name" value="Amine oxidase N-terminal region"/>
    <property type="match status" value="2"/>
</dbReference>
<feature type="non-terminal residue" evidence="4">
    <location>
        <position position="1"/>
    </location>
</feature>
<name>A0AAU9XP90_9CNID</name>
<dbReference type="InterPro" id="IPR015800">
    <property type="entry name" value="Cu_amine_oxidase_N2"/>
</dbReference>
<dbReference type="PRINTS" id="PR00766">
    <property type="entry name" value="CUDAOXIDASE"/>
</dbReference>
<dbReference type="Gene3D" id="3.10.450.40">
    <property type="match status" value="2"/>
</dbReference>
<proteinExistence type="inferred from homology"/>
<comment type="caution">
    <text evidence="4">The sequence shown here is derived from an EMBL/GenBank/DDBJ whole genome shotgun (WGS) entry which is preliminary data.</text>
</comment>
<dbReference type="InterPro" id="IPR016182">
    <property type="entry name" value="Cu_amine_oxidase_N-reg"/>
</dbReference>
<keyword evidence="1" id="KW-0186">Copper</keyword>
<dbReference type="GO" id="GO:0048038">
    <property type="term" value="F:quinone binding"/>
    <property type="evidence" value="ECO:0007669"/>
    <property type="project" value="InterPro"/>
</dbReference>
<dbReference type="InterPro" id="IPR015802">
    <property type="entry name" value="Cu_amine_oxidase_N3"/>
</dbReference>
<keyword evidence="1" id="KW-0560">Oxidoreductase</keyword>
<evidence type="ECO:0000313" key="4">
    <source>
        <dbReference type="EMBL" id="CAH3153716.1"/>
    </source>
</evidence>
<comment type="similarity">
    <text evidence="1">Belongs to the copper/topaquinone oxidase family.</text>
</comment>
<gene>
    <name evidence="4" type="ORF">PMEA_00027236</name>
</gene>
<dbReference type="AlphaFoldDB" id="A0AAU9XP90"/>
<organism evidence="4 5">
    <name type="scientific">Pocillopora meandrina</name>
    <dbReference type="NCBI Taxonomy" id="46732"/>
    <lineage>
        <taxon>Eukaryota</taxon>
        <taxon>Metazoa</taxon>
        <taxon>Cnidaria</taxon>
        <taxon>Anthozoa</taxon>
        <taxon>Hexacorallia</taxon>
        <taxon>Scleractinia</taxon>
        <taxon>Astrocoeniina</taxon>
        <taxon>Pocilloporidae</taxon>
        <taxon>Pocillopora</taxon>
    </lineage>
</organism>
<dbReference type="Pfam" id="PF02728">
    <property type="entry name" value="Cu_amine_oxidN3"/>
    <property type="match status" value="1"/>
</dbReference>
<dbReference type="Pfam" id="PF02727">
    <property type="entry name" value="Cu_amine_oxidN2"/>
    <property type="match status" value="1"/>
</dbReference>
<feature type="domain" description="Copper amine oxidase N2-terminal" evidence="2">
    <location>
        <begin position="17"/>
        <end position="89"/>
    </location>
</feature>
<evidence type="ECO:0000313" key="5">
    <source>
        <dbReference type="Proteomes" id="UP001159428"/>
    </source>
</evidence>
<keyword evidence="5" id="KW-1185">Reference proteome</keyword>
<keyword evidence="1" id="KW-0479">Metal-binding</keyword>
<dbReference type="EMBL" id="CALNXJ010000054">
    <property type="protein sequence ID" value="CAH3153716.1"/>
    <property type="molecule type" value="Genomic_DNA"/>
</dbReference>
<keyword evidence="1" id="KW-0801">TPQ</keyword>